<dbReference type="Pfam" id="PF00072">
    <property type="entry name" value="Response_reg"/>
    <property type="match status" value="4"/>
</dbReference>
<dbReference type="SUPFAM" id="SSF52172">
    <property type="entry name" value="CheY-like"/>
    <property type="match status" value="4"/>
</dbReference>
<dbReference type="NCBIfam" id="TIGR00229">
    <property type="entry name" value="sensory_box"/>
    <property type="match status" value="1"/>
</dbReference>
<evidence type="ECO:0000256" key="3">
    <source>
        <dbReference type="ARBA" id="ARBA00022741"/>
    </source>
</evidence>
<dbReference type="SUPFAM" id="SSF47384">
    <property type="entry name" value="Homodimeric domain of signal transducing histidine kinase"/>
    <property type="match status" value="1"/>
</dbReference>
<accession>A0AAX1NEI2</accession>
<dbReference type="InterPro" id="IPR001789">
    <property type="entry name" value="Sig_transdc_resp-reg_receiver"/>
</dbReference>
<dbReference type="InterPro" id="IPR042463">
    <property type="entry name" value="HNOB_dom_associated_sf"/>
</dbReference>
<dbReference type="InterPro" id="IPR036097">
    <property type="entry name" value="HisK_dim/P_sf"/>
</dbReference>
<dbReference type="SMART" id="SM00387">
    <property type="entry name" value="HATPase_c"/>
    <property type="match status" value="1"/>
</dbReference>
<dbReference type="FunFam" id="3.30.565.10:FF:000010">
    <property type="entry name" value="Sensor histidine kinase RcsC"/>
    <property type="match status" value="1"/>
</dbReference>
<dbReference type="PROSITE" id="PS50109">
    <property type="entry name" value="HIS_KIN"/>
    <property type="match status" value="1"/>
</dbReference>
<name>A0AAX1NEI2_9BACT</name>
<dbReference type="Gene3D" id="3.40.50.2300">
    <property type="match status" value="4"/>
</dbReference>
<dbReference type="InterPro" id="IPR003594">
    <property type="entry name" value="HATPase_dom"/>
</dbReference>
<dbReference type="RefSeq" id="WP_169665528.1">
    <property type="nucleotide sequence ID" value="NZ_CP076133.1"/>
</dbReference>
<keyword evidence="7" id="KW-0175">Coiled coil</keyword>
<dbReference type="InterPro" id="IPR036890">
    <property type="entry name" value="HATPase_C_sf"/>
</dbReference>
<gene>
    <name evidence="12" type="ORF">KMW28_27450</name>
</gene>
<dbReference type="InterPro" id="IPR000700">
    <property type="entry name" value="PAS-assoc_C"/>
</dbReference>
<keyword evidence="4" id="KW-0902">Two-component regulatory system</keyword>
<dbReference type="EMBL" id="CP076133">
    <property type="protein sequence ID" value="QWG04638.1"/>
    <property type="molecule type" value="Genomic_DNA"/>
</dbReference>
<dbReference type="InterPro" id="IPR004358">
    <property type="entry name" value="Sig_transdc_His_kin-like_C"/>
</dbReference>
<dbReference type="AlphaFoldDB" id="A0AAX1NEI2"/>
<evidence type="ECO:0000256" key="6">
    <source>
        <dbReference type="PROSITE-ProRule" id="PRU00169"/>
    </source>
</evidence>
<dbReference type="SUPFAM" id="SSF55874">
    <property type="entry name" value="ATPase domain of HSP90 chaperone/DNA topoisomerase II/histidine kinase"/>
    <property type="match status" value="1"/>
</dbReference>
<evidence type="ECO:0000313" key="13">
    <source>
        <dbReference type="Proteomes" id="UP000678679"/>
    </source>
</evidence>
<dbReference type="GO" id="GO:0004383">
    <property type="term" value="F:guanylate cyclase activity"/>
    <property type="evidence" value="ECO:0007669"/>
    <property type="project" value="InterPro"/>
</dbReference>
<dbReference type="InterPro" id="IPR013767">
    <property type="entry name" value="PAS_fold"/>
</dbReference>
<dbReference type="Gene3D" id="3.30.565.10">
    <property type="entry name" value="Histidine kinase-like ATPase, C-terminal domain"/>
    <property type="match status" value="1"/>
</dbReference>
<feature type="modified residue" description="4-aspartylphosphate" evidence="6">
    <location>
        <position position="1008"/>
    </location>
</feature>
<evidence type="ECO:0000259" key="10">
    <source>
        <dbReference type="PROSITE" id="PS50112"/>
    </source>
</evidence>
<dbReference type="KEGG" id="fya:KMW28_27450"/>
<proteinExistence type="predicted"/>
<feature type="domain" description="PAS" evidence="10">
    <location>
        <begin position="162"/>
        <end position="233"/>
    </location>
</feature>
<keyword evidence="13" id="KW-1185">Reference proteome</keyword>
<dbReference type="Pfam" id="PF00989">
    <property type="entry name" value="PAS"/>
    <property type="match status" value="1"/>
</dbReference>
<dbReference type="PROSITE" id="PS50110">
    <property type="entry name" value="RESPONSE_REGULATORY"/>
    <property type="match status" value="4"/>
</dbReference>
<dbReference type="Pfam" id="PF02518">
    <property type="entry name" value="HATPase_c"/>
    <property type="match status" value="1"/>
</dbReference>
<dbReference type="PROSITE" id="PS50112">
    <property type="entry name" value="PAS"/>
    <property type="match status" value="1"/>
</dbReference>
<dbReference type="Gene3D" id="3.30.450.260">
    <property type="entry name" value="Haem NO binding associated domain"/>
    <property type="match status" value="1"/>
</dbReference>
<evidence type="ECO:0000256" key="4">
    <source>
        <dbReference type="ARBA" id="ARBA00023012"/>
    </source>
</evidence>
<dbReference type="Gene3D" id="3.30.450.20">
    <property type="entry name" value="PAS domain"/>
    <property type="match status" value="1"/>
</dbReference>
<dbReference type="InterPro" id="IPR011645">
    <property type="entry name" value="HNOB_dom_associated"/>
</dbReference>
<dbReference type="GO" id="GO:0000155">
    <property type="term" value="F:phosphorelay sensor kinase activity"/>
    <property type="evidence" value="ECO:0007669"/>
    <property type="project" value="InterPro"/>
</dbReference>
<dbReference type="PROSITE" id="PS50113">
    <property type="entry name" value="PAC"/>
    <property type="match status" value="1"/>
</dbReference>
<dbReference type="SMART" id="SM00388">
    <property type="entry name" value="HisKA"/>
    <property type="match status" value="1"/>
</dbReference>
<keyword evidence="2 6" id="KW-0597">Phosphoprotein</keyword>
<dbReference type="PANTHER" id="PTHR45339:SF1">
    <property type="entry name" value="HYBRID SIGNAL TRANSDUCTION HISTIDINE KINASE J"/>
    <property type="match status" value="1"/>
</dbReference>
<feature type="domain" description="PAC" evidence="11">
    <location>
        <begin position="236"/>
        <end position="288"/>
    </location>
</feature>
<keyword evidence="5" id="KW-0141">cGMP biosynthesis</keyword>
<dbReference type="InterPro" id="IPR003661">
    <property type="entry name" value="HisK_dim/P_dom"/>
</dbReference>
<evidence type="ECO:0000256" key="5">
    <source>
        <dbReference type="ARBA" id="ARBA00023293"/>
    </source>
</evidence>
<feature type="domain" description="Histidine kinase" evidence="8">
    <location>
        <begin position="306"/>
        <end position="529"/>
    </location>
</feature>
<dbReference type="PRINTS" id="PR00344">
    <property type="entry name" value="BCTRLSENSOR"/>
</dbReference>
<dbReference type="SUPFAM" id="SSF55785">
    <property type="entry name" value="PYP-like sensor domain (PAS domain)"/>
    <property type="match status" value="1"/>
</dbReference>
<evidence type="ECO:0000259" key="9">
    <source>
        <dbReference type="PROSITE" id="PS50110"/>
    </source>
</evidence>
<dbReference type="CDD" id="cd00082">
    <property type="entry name" value="HisKA"/>
    <property type="match status" value="1"/>
</dbReference>
<dbReference type="Gene3D" id="1.10.287.130">
    <property type="match status" value="1"/>
</dbReference>
<evidence type="ECO:0000259" key="8">
    <source>
        <dbReference type="PROSITE" id="PS50109"/>
    </source>
</evidence>
<dbReference type="Proteomes" id="UP000678679">
    <property type="component" value="Chromosome 2"/>
</dbReference>
<dbReference type="InterPro" id="IPR011006">
    <property type="entry name" value="CheY-like_superfamily"/>
</dbReference>
<evidence type="ECO:0000256" key="1">
    <source>
        <dbReference type="ARBA" id="ARBA00000085"/>
    </source>
</evidence>
<feature type="coiled-coil region" evidence="7">
    <location>
        <begin position="135"/>
        <end position="165"/>
    </location>
</feature>
<feature type="domain" description="Response regulatory" evidence="9">
    <location>
        <begin position="552"/>
        <end position="667"/>
    </location>
</feature>
<feature type="modified residue" description="4-aspartylphosphate" evidence="6">
    <location>
        <position position="872"/>
    </location>
</feature>
<dbReference type="CDD" id="cd00130">
    <property type="entry name" value="PAS"/>
    <property type="match status" value="1"/>
</dbReference>
<dbReference type="SMART" id="SM00448">
    <property type="entry name" value="REC"/>
    <property type="match status" value="4"/>
</dbReference>
<dbReference type="CDD" id="cd16922">
    <property type="entry name" value="HATPase_EvgS-ArcB-TorS-like"/>
    <property type="match status" value="1"/>
</dbReference>
<dbReference type="CDD" id="cd17546">
    <property type="entry name" value="REC_hyHK_CKI1_RcsC-like"/>
    <property type="match status" value="4"/>
</dbReference>
<dbReference type="GO" id="GO:0006355">
    <property type="term" value="P:regulation of DNA-templated transcription"/>
    <property type="evidence" value="ECO:0007669"/>
    <property type="project" value="InterPro"/>
</dbReference>
<evidence type="ECO:0000259" key="11">
    <source>
        <dbReference type="PROSITE" id="PS50113"/>
    </source>
</evidence>
<reference evidence="12 13" key="1">
    <citation type="submission" date="2021-05" db="EMBL/GenBank/DDBJ databases">
        <title>Comparative genomic studies on the polysaccharide-degrading batcterial strains of the Flammeovirga genus.</title>
        <authorList>
            <person name="Zewei F."/>
            <person name="Zheng Z."/>
            <person name="Yu L."/>
            <person name="Ruyue G."/>
            <person name="Yanhong M."/>
            <person name="Yuanyuan C."/>
            <person name="Jingyan G."/>
            <person name="Wenjun H."/>
        </authorList>
    </citation>
    <scope>NUCLEOTIDE SEQUENCE [LARGE SCALE GENOMIC DNA]</scope>
    <source>
        <strain evidence="12 13">NBRC:100898</strain>
    </source>
</reference>
<comment type="catalytic activity">
    <reaction evidence="1">
        <text>ATP + protein L-histidine = ADP + protein N-phospho-L-histidine.</text>
        <dbReference type="EC" id="2.7.13.3"/>
    </reaction>
</comment>
<evidence type="ECO:0000256" key="7">
    <source>
        <dbReference type="SAM" id="Coils"/>
    </source>
</evidence>
<feature type="domain" description="Response regulatory" evidence="9">
    <location>
        <begin position="959"/>
        <end position="1074"/>
    </location>
</feature>
<organism evidence="12 13">
    <name type="scientific">Flammeovirga yaeyamensis</name>
    <dbReference type="NCBI Taxonomy" id="367791"/>
    <lineage>
        <taxon>Bacteria</taxon>
        <taxon>Pseudomonadati</taxon>
        <taxon>Bacteroidota</taxon>
        <taxon>Cytophagia</taxon>
        <taxon>Cytophagales</taxon>
        <taxon>Flammeovirgaceae</taxon>
        <taxon>Flammeovirga</taxon>
    </lineage>
</organism>
<dbReference type="PANTHER" id="PTHR45339">
    <property type="entry name" value="HYBRID SIGNAL TRANSDUCTION HISTIDINE KINASE J"/>
    <property type="match status" value="1"/>
</dbReference>
<sequence>MKISISNTEVDFNLLYPFYFILDKNFKFESVGKSFLKLFPNIIDQPFHDHLKLVRPWTVDFTYDELKSQLTKVFVFQNAERKLILRGQIILLETEKKILFLGSPWMKSTDELVEHKLALSDFALNDPTPDAVQLLKMNEINLSELKELTDRLKKQKTKVEEKEVLYRGLVENASEVIIRTDVEGCLLYVNPSAIELTGYTEEELLGKEFFELITEDLHDDIAEQFHEQAFHSKDKDIYEFSINSKSGKVIWLYSTFISIKDENDKIIGYSSVGVDISLRKEMEDALSKAREKAIESSRVKERFIANTSHELRTPMNAIIGLSNLLTKTPLLPKQSEFIHAIKTSAENLLVVINDVLDISKIESEKLEIEHIEFDLKDRINSFVKSLEIRATEKNILLNHNWDEKLHPTLIGDPYRLNQVLTNLVSNAIKFTNHGEVTLDISYDDINSEGETQNVIFKVIDTGEGIPKEKHDKIFEGFSQADASVTRKFGGTGLGLTISKSLIELMGGKISLESEVGVGTTFKVEIPFEKCAIVNDKDDLALSQDDVDWSDFHVLLVEDNQFNQLLADNILKQWNLNVDISDNGKLAIEVLKDKSYDVILMDIQMPEMDGIETTEYIRNKLQIGTPIIALTANAMKSDLEYYKEVGMDTTVTKPFQQEDLFIELSKIFNQKEIKDEHGVDHTLWKGKNVLLVEDNEYNQLLVSNILNRWGLNVTSANDGFEAIDSIKENNNFDLILMDIQMPKMDGVETTKIIRDQYSKKVPIIAFSAHLTPDYEEEFLEVGMNGCIPKPFKVGQLKKVIKDVFFLKPKNKELHRPSDSWKGKKVLVVEDNMFNKMLVVNILEGWGLEIVTAEHGEEAIELAIEQDFDIILMDIQMPVMDGVEATKILREELHKTLPIIALTANSSIEDQKLYKASGMNDCVSKPFDLEDLEKVIKSHLVSQNNDDRKIRLKNGDWTGMRVLMVEDNPFNILLLKGILENWKMDITEAENGLIATELCKKKEFDMILMDIQMPVMDGVEATKIIRNKLNLSTPIIAITANVDGDLIEKYLAAGMDACIPKPYEQEELQKFIMDYL</sequence>
<dbReference type="Pfam" id="PF00512">
    <property type="entry name" value="HisKA"/>
    <property type="match status" value="1"/>
</dbReference>
<keyword evidence="3" id="KW-0547">Nucleotide-binding</keyword>
<evidence type="ECO:0000313" key="12">
    <source>
        <dbReference type="EMBL" id="QWG04638.1"/>
    </source>
</evidence>
<dbReference type="InterPro" id="IPR035965">
    <property type="entry name" value="PAS-like_dom_sf"/>
</dbReference>
<protein>
    <submittedName>
        <fullName evidence="12">Response regulator</fullName>
    </submittedName>
</protein>
<dbReference type="GO" id="GO:0000166">
    <property type="term" value="F:nucleotide binding"/>
    <property type="evidence" value="ECO:0007669"/>
    <property type="project" value="UniProtKB-KW"/>
</dbReference>
<dbReference type="Pfam" id="PF07701">
    <property type="entry name" value="HNOBA"/>
    <property type="match status" value="1"/>
</dbReference>
<feature type="modified residue" description="4-aspartylphosphate" evidence="6">
    <location>
        <position position="601"/>
    </location>
</feature>
<dbReference type="InterPro" id="IPR000014">
    <property type="entry name" value="PAS"/>
</dbReference>
<feature type="modified residue" description="4-aspartylphosphate" evidence="6">
    <location>
        <position position="737"/>
    </location>
</feature>
<feature type="domain" description="Response regulatory" evidence="9">
    <location>
        <begin position="823"/>
        <end position="938"/>
    </location>
</feature>
<evidence type="ECO:0000256" key="2">
    <source>
        <dbReference type="ARBA" id="ARBA00022553"/>
    </source>
</evidence>
<dbReference type="InterPro" id="IPR005467">
    <property type="entry name" value="His_kinase_dom"/>
</dbReference>
<dbReference type="SMART" id="SM00091">
    <property type="entry name" value="PAS"/>
    <property type="match status" value="1"/>
</dbReference>
<feature type="domain" description="Response regulatory" evidence="9">
    <location>
        <begin position="687"/>
        <end position="803"/>
    </location>
</feature>